<evidence type="ECO:0000313" key="12">
    <source>
        <dbReference type="Proteomes" id="UP001454036"/>
    </source>
</evidence>
<evidence type="ECO:0000256" key="3">
    <source>
        <dbReference type="ARBA" id="ARBA00022759"/>
    </source>
</evidence>
<evidence type="ECO:0000259" key="10">
    <source>
        <dbReference type="PROSITE" id="PS50994"/>
    </source>
</evidence>
<dbReference type="PROSITE" id="PS50994">
    <property type="entry name" value="INTEGRASE"/>
    <property type="match status" value="1"/>
</dbReference>
<keyword evidence="9" id="KW-0233">DNA recombination</keyword>
<accession>A0AAV3QU85</accession>
<keyword evidence="8" id="KW-0808">Transferase</keyword>
<keyword evidence="8" id="KW-0239">DNA-directed DNA polymerase</keyword>
<keyword evidence="6" id="KW-0229">DNA integration</keyword>
<evidence type="ECO:0000256" key="8">
    <source>
        <dbReference type="ARBA" id="ARBA00022932"/>
    </source>
</evidence>
<name>A0AAV3QU85_LITER</name>
<dbReference type="GO" id="GO:0006310">
    <property type="term" value="P:DNA recombination"/>
    <property type="evidence" value="ECO:0007669"/>
    <property type="project" value="UniProtKB-KW"/>
</dbReference>
<dbReference type="InterPro" id="IPR012337">
    <property type="entry name" value="RNaseH-like_sf"/>
</dbReference>
<evidence type="ECO:0000256" key="2">
    <source>
        <dbReference type="ARBA" id="ARBA00022723"/>
    </source>
</evidence>
<dbReference type="GO" id="GO:0016787">
    <property type="term" value="F:hydrolase activity"/>
    <property type="evidence" value="ECO:0007669"/>
    <property type="project" value="UniProtKB-KW"/>
</dbReference>
<dbReference type="Gene3D" id="3.30.420.10">
    <property type="entry name" value="Ribonuclease H-like superfamily/Ribonuclease H"/>
    <property type="match status" value="1"/>
</dbReference>
<dbReference type="GO" id="GO:0004519">
    <property type="term" value="F:endonuclease activity"/>
    <property type="evidence" value="ECO:0007669"/>
    <property type="project" value="UniProtKB-KW"/>
</dbReference>
<evidence type="ECO:0000256" key="9">
    <source>
        <dbReference type="ARBA" id="ARBA00023172"/>
    </source>
</evidence>
<dbReference type="InterPro" id="IPR039537">
    <property type="entry name" value="Retrotran_Ty1/copia-like"/>
</dbReference>
<dbReference type="GO" id="GO:0003964">
    <property type="term" value="F:RNA-directed DNA polymerase activity"/>
    <property type="evidence" value="ECO:0007669"/>
    <property type="project" value="UniProtKB-KW"/>
</dbReference>
<dbReference type="GO" id="GO:0015074">
    <property type="term" value="P:DNA integration"/>
    <property type="evidence" value="ECO:0007669"/>
    <property type="project" value="UniProtKB-KW"/>
</dbReference>
<dbReference type="InterPro" id="IPR001584">
    <property type="entry name" value="Integrase_cat-core"/>
</dbReference>
<keyword evidence="7" id="KW-0695">RNA-directed DNA polymerase</keyword>
<dbReference type="GO" id="GO:0003676">
    <property type="term" value="F:nucleic acid binding"/>
    <property type="evidence" value="ECO:0007669"/>
    <property type="project" value="InterPro"/>
</dbReference>
<sequence length="214" mass="24905">MMAKFEIEKFNGKNFSLWKLKIKAVLRKDNCFAAIGEKAVDITNEQWNKIDENAIVNIHLALTDEILTNIEEKRIAILEKENRHMNKDDRMTNMQQAGALTVMRVLSLGGVRYFMSFIDDYSRRCWVYPIKRKTDVFEIFKVRLELEFGKKIKCLRTDNGGEYTSSEFCKYAGIKRQYTTTCTLQQNGVTERMNRTLLERTRAMLGAAGLDKSF</sequence>
<dbReference type="GO" id="GO:0046872">
    <property type="term" value="F:metal ion binding"/>
    <property type="evidence" value="ECO:0007669"/>
    <property type="project" value="UniProtKB-KW"/>
</dbReference>
<keyword evidence="4" id="KW-0378">Hydrolase</keyword>
<evidence type="ECO:0000256" key="1">
    <source>
        <dbReference type="ARBA" id="ARBA00022722"/>
    </source>
</evidence>
<evidence type="ECO:0000256" key="6">
    <source>
        <dbReference type="ARBA" id="ARBA00022908"/>
    </source>
</evidence>
<evidence type="ECO:0000256" key="7">
    <source>
        <dbReference type="ARBA" id="ARBA00022918"/>
    </source>
</evidence>
<keyword evidence="2" id="KW-0479">Metal-binding</keyword>
<dbReference type="InterPro" id="IPR036397">
    <property type="entry name" value="RNaseH_sf"/>
</dbReference>
<comment type="caution">
    <text evidence="11">The sequence shown here is derived from an EMBL/GenBank/DDBJ whole genome shotgun (WGS) entry which is preliminary data.</text>
</comment>
<dbReference type="Proteomes" id="UP001454036">
    <property type="component" value="Unassembled WGS sequence"/>
</dbReference>
<reference evidence="11 12" key="1">
    <citation type="submission" date="2024-01" db="EMBL/GenBank/DDBJ databases">
        <title>The complete chloroplast genome sequence of Lithospermum erythrorhizon: insights into the phylogenetic relationship among Boraginaceae species and the maternal lineages of purple gromwells.</title>
        <authorList>
            <person name="Okada T."/>
            <person name="Watanabe K."/>
        </authorList>
    </citation>
    <scope>NUCLEOTIDE SEQUENCE [LARGE SCALE GENOMIC DNA]</scope>
</reference>
<evidence type="ECO:0000256" key="4">
    <source>
        <dbReference type="ARBA" id="ARBA00022801"/>
    </source>
</evidence>
<evidence type="ECO:0000313" key="11">
    <source>
        <dbReference type="EMBL" id="GAA0166566.1"/>
    </source>
</evidence>
<keyword evidence="12" id="KW-1185">Reference proteome</keyword>
<keyword evidence="8" id="KW-0548">Nucleotidyltransferase</keyword>
<keyword evidence="1" id="KW-0540">Nuclease</keyword>
<feature type="domain" description="Integrase catalytic" evidence="10">
    <location>
        <begin position="88"/>
        <end position="214"/>
    </location>
</feature>
<protein>
    <recommendedName>
        <fullName evidence="10">Integrase catalytic domain-containing protein</fullName>
    </recommendedName>
</protein>
<dbReference type="PANTHER" id="PTHR42648:SF11">
    <property type="entry name" value="TRANSPOSON TY4-P GAG-POL POLYPROTEIN"/>
    <property type="match status" value="1"/>
</dbReference>
<dbReference type="Pfam" id="PF00665">
    <property type="entry name" value="rve"/>
    <property type="match status" value="1"/>
</dbReference>
<dbReference type="SUPFAM" id="SSF53098">
    <property type="entry name" value="Ribonuclease H-like"/>
    <property type="match status" value="1"/>
</dbReference>
<dbReference type="AlphaFoldDB" id="A0AAV3QU85"/>
<dbReference type="PANTHER" id="PTHR42648">
    <property type="entry name" value="TRANSPOSASE, PUTATIVE-RELATED"/>
    <property type="match status" value="1"/>
</dbReference>
<proteinExistence type="predicted"/>
<organism evidence="11 12">
    <name type="scientific">Lithospermum erythrorhizon</name>
    <name type="common">Purple gromwell</name>
    <name type="synonym">Lithospermum officinale var. erythrorhizon</name>
    <dbReference type="NCBI Taxonomy" id="34254"/>
    <lineage>
        <taxon>Eukaryota</taxon>
        <taxon>Viridiplantae</taxon>
        <taxon>Streptophyta</taxon>
        <taxon>Embryophyta</taxon>
        <taxon>Tracheophyta</taxon>
        <taxon>Spermatophyta</taxon>
        <taxon>Magnoliopsida</taxon>
        <taxon>eudicotyledons</taxon>
        <taxon>Gunneridae</taxon>
        <taxon>Pentapetalae</taxon>
        <taxon>asterids</taxon>
        <taxon>lamiids</taxon>
        <taxon>Boraginales</taxon>
        <taxon>Boraginaceae</taxon>
        <taxon>Boraginoideae</taxon>
        <taxon>Lithospermeae</taxon>
        <taxon>Lithospermum</taxon>
    </lineage>
</organism>
<dbReference type="GO" id="GO:0003887">
    <property type="term" value="F:DNA-directed DNA polymerase activity"/>
    <property type="evidence" value="ECO:0007669"/>
    <property type="project" value="UniProtKB-KW"/>
</dbReference>
<evidence type="ECO:0000256" key="5">
    <source>
        <dbReference type="ARBA" id="ARBA00022842"/>
    </source>
</evidence>
<dbReference type="EMBL" id="BAABME010005771">
    <property type="protein sequence ID" value="GAA0166566.1"/>
    <property type="molecule type" value="Genomic_DNA"/>
</dbReference>
<keyword evidence="3" id="KW-0255">Endonuclease</keyword>
<gene>
    <name evidence="11" type="ORF">LIER_21692</name>
</gene>
<keyword evidence="5" id="KW-0460">Magnesium</keyword>